<dbReference type="SUPFAM" id="SSF56112">
    <property type="entry name" value="Protein kinase-like (PK-like)"/>
    <property type="match status" value="1"/>
</dbReference>
<sequence>MDNIEECLMKIAEKEGIVNVVISNLPEIDGQGYLSNISVMNLDGQRKTGERCKLNLLIKIAATNEKLRQITAVNELFHIEIRMYESIFPAFYEFEKQRNIGSPFAMVPKCYKTFRDTKPEILIFENLNKSGYHNWNRKLQMDSEHVKAVLKEYGKFHAVSFAMRDQNPEHFQQLTKNFHNNLAIMLRRSGTFNILVNKVKSLLKLLDLQTDARVLRKYQEFLNTAEEKLDFLISDCDNFYAILHGDSWCNNMLFKYKDIEHREPSGICLIDFQLSRLASPVFDIIHFFYSSVSKEILKDLQVYQRIYYDSFSHHLSVLGSNAESLYPFSVYKEHWKRYATYGLFLSSLDHHAKLSEDNEVVSFAEVLEKYGSMEEAFEYEIANINEYKNRMKAIVEHFIDNNFL</sequence>
<name>A0A8K0GHD7_IGNLU</name>
<dbReference type="InterPro" id="IPR011009">
    <property type="entry name" value="Kinase-like_dom_sf"/>
</dbReference>
<dbReference type="SMART" id="SM00587">
    <property type="entry name" value="CHK"/>
    <property type="match status" value="1"/>
</dbReference>
<dbReference type="EMBL" id="VTPC01001494">
    <property type="protein sequence ID" value="KAF2901782.1"/>
    <property type="molecule type" value="Genomic_DNA"/>
</dbReference>
<dbReference type="InterPro" id="IPR004119">
    <property type="entry name" value="EcKL"/>
</dbReference>
<reference evidence="2" key="1">
    <citation type="submission" date="2019-08" db="EMBL/GenBank/DDBJ databases">
        <title>The genome of the North American firefly Photinus pyralis.</title>
        <authorList>
            <consortium name="Photinus pyralis genome working group"/>
            <person name="Fallon T.R."/>
            <person name="Sander Lower S.E."/>
            <person name="Weng J.-K."/>
        </authorList>
    </citation>
    <scope>NUCLEOTIDE SEQUENCE</scope>
    <source>
        <strain evidence="2">TRF0915ILg1</strain>
        <tissue evidence="2">Whole body</tissue>
    </source>
</reference>
<dbReference type="AlphaFoldDB" id="A0A8K0GHD7"/>
<evidence type="ECO:0000259" key="1">
    <source>
        <dbReference type="SMART" id="SM00587"/>
    </source>
</evidence>
<evidence type="ECO:0000313" key="2">
    <source>
        <dbReference type="EMBL" id="KAF2901782.1"/>
    </source>
</evidence>
<accession>A0A8K0GHD7</accession>
<feature type="domain" description="CHK kinase-like" evidence="1">
    <location>
        <begin position="122"/>
        <end position="317"/>
    </location>
</feature>
<dbReference type="PANTHER" id="PTHR11012">
    <property type="entry name" value="PROTEIN KINASE-LIKE DOMAIN-CONTAINING"/>
    <property type="match status" value="1"/>
</dbReference>
<organism evidence="2 3">
    <name type="scientific">Ignelater luminosus</name>
    <name type="common">Cucubano</name>
    <name type="synonym">Pyrophorus luminosus</name>
    <dbReference type="NCBI Taxonomy" id="2038154"/>
    <lineage>
        <taxon>Eukaryota</taxon>
        <taxon>Metazoa</taxon>
        <taxon>Ecdysozoa</taxon>
        <taxon>Arthropoda</taxon>
        <taxon>Hexapoda</taxon>
        <taxon>Insecta</taxon>
        <taxon>Pterygota</taxon>
        <taxon>Neoptera</taxon>
        <taxon>Endopterygota</taxon>
        <taxon>Coleoptera</taxon>
        <taxon>Polyphaga</taxon>
        <taxon>Elateriformia</taxon>
        <taxon>Elateroidea</taxon>
        <taxon>Elateridae</taxon>
        <taxon>Agrypninae</taxon>
        <taxon>Pyrophorini</taxon>
        <taxon>Ignelater</taxon>
    </lineage>
</organism>
<dbReference type="Pfam" id="PF02958">
    <property type="entry name" value="EcKL"/>
    <property type="match status" value="1"/>
</dbReference>
<evidence type="ECO:0000313" key="3">
    <source>
        <dbReference type="Proteomes" id="UP000801492"/>
    </source>
</evidence>
<dbReference type="OrthoDB" id="190089at2759"/>
<dbReference type="Proteomes" id="UP000801492">
    <property type="component" value="Unassembled WGS sequence"/>
</dbReference>
<dbReference type="Gene3D" id="3.90.1200.10">
    <property type="match status" value="1"/>
</dbReference>
<gene>
    <name evidence="2" type="ORF">ILUMI_04398</name>
</gene>
<protein>
    <recommendedName>
        <fullName evidence="1">CHK kinase-like domain-containing protein</fullName>
    </recommendedName>
</protein>
<dbReference type="PANTHER" id="PTHR11012:SF30">
    <property type="entry name" value="PROTEIN KINASE-LIKE DOMAIN-CONTAINING"/>
    <property type="match status" value="1"/>
</dbReference>
<keyword evidence="3" id="KW-1185">Reference proteome</keyword>
<dbReference type="InterPro" id="IPR015897">
    <property type="entry name" value="CHK_kinase-like"/>
</dbReference>
<proteinExistence type="predicted"/>
<comment type="caution">
    <text evidence="2">The sequence shown here is derived from an EMBL/GenBank/DDBJ whole genome shotgun (WGS) entry which is preliminary data.</text>
</comment>